<dbReference type="Pfam" id="PF07715">
    <property type="entry name" value="Plug"/>
    <property type="match status" value="1"/>
</dbReference>
<keyword evidence="8" id="KW-0406">Ion transport</keyword>
<evidence type="ECO:0000313" key="17">
    <source>
        <dbReference type="EMBL" id="MBC2652390.1"/>
    </source>
</evidence>
<comment type="similarity">
    <text evidence="12 13">Belongs to the TonB-dependent receptor family.</text>
</comment>
<evidence type="ECO:0000256" key="6">
    <source>
        <dbReference type="ARBA" id="ARBA00022729"/>
    </source>
</evidence>
<evidence type="ECO:0000256" key="7">
    <source>
        <dbReference type="ARBA" id="ARBA00023004"/>
    </source>
</evidence>
<keyword evidence="7" id="KW-0408">Iron</keyword>
<organism evidence="17 18">
    <name type="scientific">Novosphingobium aerophilum</name>
    <dbReference type="NCBI Taxonomy" id="2839843"/>
    <lineage>
        <taxon>Bacteria</taxon>
        <taxon>Pseudomonadati</taxon>
        <taxon>Pseudomonadota</taxon>
        <taxon>Alphaproteobacteria</taxon>
        <taxon>Sphingomonadales</taxon>
        <taxon>Sphingomonadaceae</taxon>
        <taxon>Novosphingobium</taxon>
    </lineage>
</organism>
<dbReference type="InterPro" id="IPR039426">
    <property type="entry name" value="TonB-dep_rcpt-like"/>
</dbReference>
<dbReference type="Gene3D" id="2.170.130.10">
    <property type="entry name" value="TonB-dependent receptor, plug domain"/>
    <property type="match status" value="1"/>
</dbReference>
<dbReference type="InterPro" id="IPR036942">
    <property type="entry name" value="Beta-barrel_TonB_sf"/>
</dbReference>
<name>A0A7X1F8I5_9SPHN</name>
<evidence type="ECO:0000313" key="18">
    <source>
        <dbReference type="Proteomes" id="UP000520156"/>
    </source>
</evidence>
<protein>
    <submittedName>
        <fullName evidence="17">TonB-dependent receptor</fullName>
    </submittedName>
</protein>
<gene>
    <name evidence="17" type="ORF">H7F49_11815</name>
</gene>
<dbReference type="GO" id="GO:0009279">
    <property type="term" value="C:cell outer membrane"/>
    <property type="evidence" value="ECO:0007669"/>
    <property type="project" value="UniProtKB-SubCell"/>
</dbReference>
<keyword evidence="5 12" id="KW-0812">Transmembrane</keyword>
<dbReference type="EMBL" id="JACLAU010000019">
    <property type="protein sequence ID" value="MBC2652390.1"/>
    <property type="molecule type" value="Genomic_DNA"/>
</dbReference>
<dbReference type="Pfam" id="PF00593">
    <property type="entry name" value="TonB_dep_Rec_b-barrel"/>
    <property type="match status" value="1"/>
</dbReference>
<dbReference type="SUPFAM" id="SSF56935">
    <property type="entry name" value="Porins"/>
    <property type="match status" value="1"/>
</dbReference>
<keyword evidence="2 12" id="KW-0813">Transport</keyword>
<dbReference type="GO" id="GO:0015344">
    <property type="term" value="F:siderophore uptake transmembrane transporter activity"/>
    <property type="evidence" value="ECO:0007669"/>
    <property type="project" value="TreeGrafter"/>
</dbReference>
<keyword evidence="11 12" id="KW-0998">Cell outer membrane</keyword>
<keyword evidence="3 12" id="KW-1134">Transmembrane beta strand</keyword>
<evidence type="ECO:0000256" key="3">
    <source>
        <dbReference type="ARBA" id="ARBA00022452"/>
    </source>
</evidence>
<evidence type="ECO:0000256" key="2">
    <source>
        <dbReference type="ARBA" id="ARBA00022448"/>
    </source>
</evidence>
<comment type="subcellular location">
    <subcellularLocation>
        <location evidence="1 12">Cell outer membrane</location>
        <topology evidence="1 12">Multi-pass membrane protein</topology>
    </subcellularLocation>
</comment>
<dbReference type="PANTHER" id="PTHR32552:SF89">
    <property type="entry name" value="CATECHOLATE SIDEROPHORE RECEPTOR FIU"/>
    <property type="match status" value="1"/>
</dbReference>
<evidence type="ECO:0000256" key="9">
    <source>
        <dbReference type="ARBA" id="ARBA00023077"/>
    </source>
</evidence>
<proteinExistence type="inferred from homology"/>
<keyword evidence="18" id="KW-1185">Reference proteome</keyword>
<sequence>MKMTAYRTRASAAAIVMATLMAAPAIAQDKPEVADAGSLDAIVVTASVGNKTKLNSSISVTSVSSDTIADFRPQSTGDLLRLLPGLQPNISGPGGNGNFAVRGLPVATGGATFVQLQEDGLPLVLYGDMQFGNNDYFTRFDALTETVDAVRGGTTATLASQAPGAVINYISKTSRSEGGFVELEKGVSYDWTRVNFRQSGSINDSTYYNIGGFYNVGRGPKGADYNVSNSYQIRGNVTKELADNKGYVRLLFKVADTQEPNDTGGIACATVTGPGGWGSKVSGIQPCANFDTRKQSIYSINNASFYYVDVDGTRKLQPLNGITTKQKTFQGQIHYEFSDNLRLDYNARFSNISGGFASGFFGAQPTSSVIGTKPNEALPNAAVATIRYANGPSAGALYTNPLINTNTNVYTRIRDVGGFVNDLKLTGTYEVSDGIKANLTAGWFFMSQKIAMDWHTQKTFNEVSGTSPAMLNLYDSAGALLTANGIAGYGNNWGGCCARTYDYTFTDNAPYLSLNLDGGAWQLDASVRQDYNRGSGSGQNSTGKVYSLPVTQIDPFTKNSVTTNIAYYLPDAAPEVIKYSKNLTAWSFGGLYKPADNTSLFIRASRGTRFNADRMTFNGYFTPSGALNSTSGAAAVSDIVNQYEIGLKNGGNLAGGRYTAELTLYKSNFNITTYELSQTKCGGVATGCIVANKYKTTGAEFYGTYRNGGFTLLTNLTYNKAKKQPSGANAYVRSDGIPDLSYTVAVNYDVTDTISFGGNMTGVTTTVDNDGLEYPGGTLFGINAKFSPIKNLQFGVNVANLFNTLTAFGPTGIASRSGNSAVLNLTSAVGRTVTGSARFSF</sequence>
<keyword evidence="9 13" id="KW-0798">TonB box</keyword>
<dbReference type="InterPro" id="IPR000531">
    <property type="entry name" value="Beta-barrel_TonB"/>
</dbReference>
<keyword evidence="10 12" id="KW-0472">Membrane</keyword>
<evidence type="ECO:0000259" key="15">
    <source>
        <dbReference type="Pfam" id="PF00593"/>
    </source>
</evidence>
<evidence type="ECO:0000256" key="8">
    <source>
        <dbReference type="ARBA" id="ARBA00023065"/>
    </source>
</evidence>
<feature type="domain" description="TonB-dependent receptor plug" evidence="16">
    <location>
        <begin position="53"/>
        <end position="166"/>
    </location>
</feature>
<evidence type="ECO:0000256" key="5">
    <source>
        <dbReference type="ARBA" id="ARBA00022692"/>
    </source>
</evidence>
<feature type="signal peptide" evidence="14">
    <location>
        <begin position="1"/>
        <end position="27"/>
    </location>
</feature>
<dbReference type="PROSITE" id="PS52016">
    <property type="entry name" value="TONB_DEPENDENT_REC_3"/>
    <property type="match status" value="1"/>
</dbReference>
<keyword evidence="17" id="KW-0675">Receptor</keyword>
<evidence type="ECO:0000256" key="12">
    <source>
        <dbReference type="PROSITE-ProRule" id="PRU01360"/>
    </source>
</evidence>
<evidence type="ECO:0000256" key="14">
    <source>
        <dbReference type="SAM" id="SignalP"/>
    </source>
</evidence>
<feature type="domain" description="TonB-dependent receptor-like beta-barrel" evidence="15">
    <location>
        <begin position="312"/>
        <end position="801"/>
    </location>
</feature>
<evidence type="ECO:0000259" key="16">
    <source>
        <dbReference type="Pfam" id="PF07715"/>
    </source>
</evidence>
<keyword evidence="4" id="KW-0410">Iron transport</keyword>
<dbReference type="Proteomes" id="UP000520156">
    <property type="component" value="Unassembled WGS sequence"/>
</dbReference>
<dbReference type="AlphaFoldDB" id="A0A7X1F8I5"/>
<evidence type="ECO:0000256" key="13">
    <source>
        <dbReference type="RuleBase" id="RU003357"/>
    </source>
</evidence>
<dbReference type="PANTHER" id="PTHR32552">
    <property type="entry name" value="FERRICHROME IRON RECEPTOR-RELATED"/>
    <property type="match status" value="1"/>
</dbReference>
<dbReference type="Gene3D" id="2.40.170.20">
    <property type="entry name" value="TonB-dependent receptor, beta-barrel domain"/>
    <property type="match status" value="1"/>
</dbReference>
<evidence type="ECO:0000256" key="11">
    <source>
        <dbReference type="ARBA" id="ARBA00023237"/>
    </source>
</evidence>
<comment type="caution">
    <text evidence="17">The sequence shown here is derived from an EMBL/GenBank/DDBJ whole genome shotgun (WGS) entry which is preliminary data.</text>
</comment>
<evidence type="ECO:0000256" key="1">
    <source>
        <dbReference type="ARBA" id="ARBA00004571"/>
    </source>
</evidence>
<feature type="chain" id="PRO_5030826225" evidence="14">
    <location>
        <begin position="28"/>
        <end position="841"/>
    </location>
</feature>
<dbReference type="InterPro" id="IPR037066">
    <property type="entry name" value="Plug_dom_sf"/>
</dbReference>
<dbReference type="InterPro" id="IPR012910">
    <property type="entry name" value="Plug_dom"/>
</dbReference>
<reference evidence="17 18" key="1">
    <citation type="submission" date="2020-08" db="EMBL/GenBank/DDBJ databases">
        <title>The genome sequence of Novosphingobium flavum 4Y4.</title>
        <authorList>
            <person name="Liu Y."/>
        </authorList>
    </citation>
    <scope>NUCLEOTIDE SEQUENCE [LARGE SCALE GENOMIC DNA]</scope>
    <source>
        <strain evidence="17 18">4Y4</strain>
    </source>
</reference>
<accession>A0A7X1F8I5</accession>
<keyword evidence="6 14" id="KW-0732">Signal</keyword>
<evidence type="ECO:0000256" key="4">
    <source>
        <dbReference type="ARBA" id="ARBA00022496"/>
    </source>
</evidence>
<evidence type="ECO:0000256" key="10">
    <source>
        <dbReference type="ARBA" id="ARBA00023136"/>
    </source>
</evidence>